<reference evidence="3" key="1">
    <citation type="journal article" date="2014" name="Int. J. Syst. Evol. Microbiol.">
        <title>Complete genome sequence of Corynebacterium casei LMG S-19264T (=DSM 44701T), isolated from a smear-ripened cheese.</title>
        <authorList>
            <consortium name="US DOE Joint Genome Institute (JGI-PGF)"/>
            <person name="Walter F."/>
            <person name="Albersmeier A."/>
            <person name="Kalinowski J."/>
            <person name="Ruckert C."/>
        </authorList>
    </citation>
    <scope>NUCLEOTIDE SEQUENCE</scope>
    <source>
        <strain evidence="3">KCTC 12368</strain>
    </source>
</reference>
<dbReference type="InterPro" id="IPR025433">
    <property type="entry name" value="DUF4168"/>
</dbReference>
<evidence type="ECO:0000313" key="4">
    <source>
        <dbReference type="Proteomes" id="UP000619457"/>
    </source>
</evidence>
<name>A0A918UNI5_9BACT</name>
<keyword evidence="4" id="KW-1185">Reference proteome</keyword>
<dbReference type="Proteomes" id="UP000619457">
    <property type="component" value="Unassembled WGS sequence"/>
</dbReference>
<evidence type="ECO:0000259" key="2">
    <source>
        <dbReference type="Pfam" id="PF13767"/>
    </source>
</evidence>
<evidence type="ECO:0000313" key="3">
    <source>
        <dbReference type="EMBL" id="GGZ22963.1"/>
    </source>
</evidence>
<accession>A0A918UNI5</accession>
<dbReference type="AlphaFoldDB" id="A0A918UNI5"/>
<dbReference type="RefSeq" id="WP_018471956.1">
    <property type="nucleotide sequence ID" value="NZ_BMWX01000002.1"/>
</dbReference>
<feature type="signal peptide" evidence="1">
    <location>
        <begin position="1"/>
        <end position="29"/>
    </location>
</feature>
<comment type="caution">
    <text evidence="3">The sequence shown here is derived from an EMBL/GenBank/DDBJ whole genome shotgun (WGS) entry which is preliminary data.</text>
</comment>
<protein>
    <recommendedName>
        <fullName evidence="2">DUF4168 domain-containing protein</fullName>
    </recommendedName>
</protein>
<dbReference type="Pfam" id="PF13767">
    <property type="entry name" value="DUF4168"/>
    <property type="match status" value="1"/>
</dbReference>
<sequence>MNFKKEIKFLSLSVVMACFGLIFSTNVQAQEVGTTDFTDLEYEKFVEINAALIPMQEEVQGQMMNAIKEEGLEVERFQELAQAQRGGTITDATEDTEEIAKFNKAGQKVMNIQRGMQTQAQEVIKEKELPMEKFQQMSMAYSQDQEVKAKVDTLISKKVEQQ</sequence>
<keyword evidence="1" id="KW-0732">Signal</keyword>
<proteinExistence type="predicted"/>
<organism evidence="3 4">
    <name type="scientific">Echinicola pacifica</name>
    <dbReference type="NCBI Taxonomy" id="346377"/>
    <lineage>
        <taxon>Bacteria</taxon>
        <taxon>Pseudomonadati</taxon>
        <taxon>Bacteroidota</taxon>
        <taxon>Cytophagia</taxon>
        <taxon>Cytophagales</taxon>
        <taxon>Cyclobacteriaceae</taxon>
        <taxon>Echinicola</taxon>
    </lineage>
</organism>
<reference evidence="3" key="2">
    <citation type="submission" date="2020-09" db="EMBL/GenBank/DDBJ databases">
        <authorList>
            <person name="Sun Q."/>
            <person name="Kim S."/>
        </authorList>
    </citation>
    <scope>NUCLEOTIDE SEQUENCE</scope>
    <source>
        <strain evidence="3">KCTC 12368</strain>
    </source>
</reference>
<feature type="domain" description="DUF4168" evidence="2">
    <location>
        <begin position="95"/>
        <end position="151"/>
    </location>
</feature>
<evidence type="ECO:0000256" key="1">
    <source>
        <dbReference type="SAM" id="SignalP"/>
    </source>
</evidence>
<feature type="chain" id="PRO_5036812152" description="DUF4168 domain-containing protein" evidence="1">
    <location>
        <begin position="30"/>
        <end position="162"/>
    </location>
</feature>
<gene>
    <name evidence="3" type="ORF">GCM10007049_14770</name>
</gene>
<dbReference type="EMBL" id="BMWX01000002">
    <property type="protein sequence ID" value="GGZ22963.1"/>
    <property type="molecule type" value="Genomic_DNA"/>
</dbReference>